<keyword evidence="4" id="KW-0732">Signal</keyword>
<dbReference type="GO" id="GO:0030288">
    <property type="term" value="C:outer membrane-bounded periplasmic space"/>
    <property type="evidence" value="ECO:0007669"/>
    <property type="project" value="InterPro"/>
</dbReference>
<dbReference type="AlphaFoldDB" id="A0A7S9LTB5"/>
<reference evidence="6 7" key="1">
    <citation type="submission" date="2020-11" db="EMBL/GenBank/DDBJ databases">
        <title>Description of Pontivivens ytuae sp. nov. isolated from deep sea sediment of Mariana Trench.</title>
        <authorList>
            <person name="Wang Z."/>
            <person name="Sun Q.-L."/>
            <person name="Xu X.-D."/>
            <person name="Tang Y.-Z."/>
            <person name="Zhang J."/>
        </authorList>
    </citation>
    <scope>NUCLEOTIDE SEQUENCE [LARGE SCALE GENOMIC DNA]</scope>
    <source>
        <strain evidence="6 7">MT2928</strain>
    </source>
</reference>
<keyword evidence="7" id="KW-1185">Reference proteome</keyword>
<dbReference type="InterPro" id="IPR038404">
    <property type="entry name" value="TRAP_DctP_sf"/>
</dbReference>
<accession>A0A7S9LTB5</accession>
<dbReference type="InterPro" id="IPR018389">
    <property type="entry name" value="DctP_fam"/>
</dbReference>
<evidence type="ECO:0000256" key="1">
    <source>
        <dbReference type="ARBA" id="ARBA00004418"/>
    </source>
</evidence>
<organism evidence="6 7">
    <name type="scientific">Pontivivens ytuae</name>
    <dbReference type="NCBI Taxonomy" id="2789856"/>
    <lineage>
        <taxon>Bacteria</taxon>
        <taxon>Pseudomonadati</taxon>
        <taxon>Pseudomonadota</taxon>
        <taxon>Alphaproteobacteria</taxon>
        <taxon>Rhodobacterales</taxon>
        <taxon>Paracoccaceae</taxon>
        <taxon>Pontivivens</taxon>
    </lineage>
</organism>
<dbReference type="NCBIfam" id="NF037995">
    <property type="entry name" value="TRAP_S1"/>
    <property type="match status" value="1"/>
</dbReference>
<evidence type="ECO:0000313" key="6">
    <source>
        <dbReference type="EMBL" id="QPH54625.1"/>
    </source>
</evidence>
<dbReference type="KEGG" id="poz:I0K15_02245"/>
<name>A0A7S9LTB5_9RHOB</name>
<dbReference type="PANTHER" id="PTHR33376:SF7">
    <property type="entry name" value="C4-DICARBOXYLATE-BINDING PROTEIN DCTB"/>
    <property type="match status" value="1"/>
</dbReference>
<comment type="similarity">
    <text evidence="2">Belongs to the bacterial solute-binding protein 7 family.</text>
</comment>
<dbReference type="GO" id="GO:0015740">
    <property type="term" value="P:C4-dicarboxylate transport"/>
    <property type="evidence" value="ECO:0007669"/>
    <property type="project" value="TreeGrafter"/>
</dbReference>
<keyword evidence="3" id="KW-0813">Transport</keyword>
<evidence type="ECO:0000256" key="2">
    <source>
        <dbReference type="ARBA" id="ARBA00009023"/>
    </source>
</evidence>
<dbReference type="Pfam" id="PF03480">
    <property type="entry name" value="DctP"/>
    <property type="match status" value="1"/>
</dbReference>
<evidence type="ECO:0000256" key="5">
    <source>
        <dbReference type="ARBA" id="ARBA00022764"/>
    </source>
</evidence>
<evidence type="ECO:0000313" key="7">
    <source>
        <dbReference type="Proteomes" id="UP000594800"/>
    </source>
</evidence>
<evidence type="ECO:0000256" key="3">
    <source>
        <dbReference type="ARBA" id="ARBA00022448"/>
    </source>
</evidence>
<sequence length="332" mass="36498">MKRYLLPLAICAAPAAAQDLPPECDRGELHVPFSHVNAGSGHPKGEAAAELARRVNVEFDGTLCMSVHPRRAMYDDEDLLNAMIDGEPLMGAPSTTQFDRLTPRYRIFDLPFLFENMIAAQEFQISDDGLELLAALEQDGIHGLAYWSNGMRQLTASRPLDEPADAAGLTFRAQPSAVIERTFSQLDATSIRMRFGEVYDALADGSIDGQMNSFANIFAERFYEVQNCVLEANVSAGTYVVVASTPVIEALGEDLERFQFLLDEVTHERNGFTFELNELAKIRIRGDGGCVRSIPDAERADWVDALDPVQVEFTEEIGAELIEAARAASGSF</sequence>
<comment type="subcellular location">
    <subcellularLocation>
        <location evidence="1">Periplasm</location>
    </subcellularLocation>
</comment>
<dbReference type="InterPro" id="IPR004682">
    <property type="entry name" value="TRAP_DctP"/>
</dbReference>
<evidence type="ECO:0000256" key="4">
    <source>
        <dbReference type="ARBA" id="ARBA00022729"/>
    </source>
</evidence>
<keyword evidence="5" id="KW-0574">Periplasm</keyword>
<dbReference type="PANTHER" id="PTHR33376">
    <property type="match status" value="1"/>
</dbReference>
<dbReference type="PIRSF" id="PIRSF006470">
    <property type="entry name" value="DctB"/>
    <property type="match status" value="1"/>
</dbReference>
<gene>
    <name evidence="6" type="primary">dctP</name>
    <name evidence="6" type="ORF">I0K15_02245</name>
</gene>
<dbReference type="EMBL" id="CP064942">
    <property type="protein sequence ID" value="QPH54625.1"/>
    <property type="molecule type" value="Genomic_DNA"/>
</dbReference>
<dbReference type="Proteomes" id="UP000594800">
    <property type="component" value="Chromosome"/>
</dbReference>
<proteinExistence type="inferred from homology"/>
<dbReference type="RefSeq" id="WP_196103834.1">
    <property type="nucleotide sequence ID" value="NZ_CP064942.1"/>
</dbReference>
<dbReference type="Gene3D" id="3.40.190.170">
    <property type="entry name" value="Bacterial extracellular solute-binding protein, family 7"/>
    <property type="match status" value="1"/>
</dbReference>
<protein>
    <submittedName>
        <fullName evidence="6">TRAP transporter substrate-binding protein DctP</fullName>
    </submittedName>
</protein>
<dbReference type="GO" id="GO:0055085">
    <property type="term" value="P:transmembrane transport"/>
    <property type="evidence" value="ECO:0007669"/>
    <property type="project" value="InterPro"/>
</dbReference>